<gene>
    <name evidence="3" type="ORF">N657DRAFT_662121</name>
</gene>
<reference evidence="3" key="2">
    <citation type="submission" date="2023-05" db="EMBL/GenBank/DDBJ databases">
        <authorList>
            <consortium name="Lawrence Berkeley National Laboratory"/>
            <person name="Steindorff A."/>
            <person name="Hensen N."/>
            <person name="Bonometti L."/>
            <person name="Westerberg I."/>
            <person name="Brannstrom I.O."/>
            <person name="Guillou S."/>
            <person name="Cros-Aarteil S."/>
            <person name="Calhoun S."/>
            <person name="Haridas S."/>
            <person name="Kuo A."/>
            <person name="Mondo S."/>
            <person name="Pangilinan J."/>
            <person name="Riley R."/>
            <person name="Labutti K."/>
            <person name="Andreopoulos B."/>
            <person name="Lipzen A."/>
            <person name="Chen C."/>
            <person name="Yanf M."/>
            <person name="Daum C."/>
            <person name="Ng V."/>
            <person name="Clum A."/>
            <person name="Ohm R."/>
            <person name="Martin F."/>
            <person name="Silar P."/>
            <person name="Natvig D."/>
            <person name="Lalanne C."/>
            <person name="Gautier V."/>
            <person name="Ament-Velasquez S.L."/>
            <person name="Kruys A."/>
            <person name="Hutchinson M.I."/>
            <person name="Powell A.J."/>
            <person name="Barry K."/>
            <person name="Miller A.N."/>
            <person name="Grigoriev I.V."/>
            <person name="Debuchy R."/>
            <person name="Gladieux P."/>
            <person name="Thoren M.H."/>
            <person name="Johannesson H."/>
        </authorList>
    </citation>
    <scope>NUCLEOTIDE SEQUENCE</scope>
    <source>
        <strain evidence="3">CBS 731.68</strain>
    </source>
</reference>
<keyword evidence="1" id="KW-0472">Membrane</keyword>
<dbReference type="RefSeq" id="XP_062649398.1">
    <property type="nucleotide sequence ID" value="XM_062795124.1"/>
</dbReference>
<dbReference type="Gene3D" id="2.170.15.10">
    <property type="entry name" value="Proaerolysin, chain A, domain 3"/>
    <property type="match status" value="1"/>
</dbReference>
<dbReference type="Gene3D" id="2.100.10.30">
    <property type="entry name" value="Jacalin-like lectin domain"/>
    <property type="match status" value="1"/>
</dbReference>
<evidence type="ECO:0000313" key="3">
    <source>
        <dbReference type="EMBL" id="KAK4125627.1"/>
    </source>
</evidence>
<name>A0AAN6U371_9PEZI</name>
<dbReference type="Pfam" id="PF01419">
    <property type="entry name" value="Jacalin"/>
    <property type="match status" value="1"/>
</dbReference>
<dbReference type="AlphaFoldDB" id="A0AAN6U371"/>
<dbReference type="EMBL" id="MU853225">
    <property type="protein sequence ID" value="KAK4125627.1"/>
    <property type="molecule type" value="Genomic_DNA"/>
</dbReference>
<keyword evidence="1" id="KW-1133">Transmembrane helix</keyword>
<dbReference type="InterPro" id="IPR001229">
    <property type="entry name" value="Jacalin-like_lectin_dom"/>
</dbReference>
<keyword evidence="4" id="KW-1185">Reference proteome</keyword>
<sequence length="419" mass="43416">MAAINALAAGPLAALLAALSAVFSAFSSAASAVIALSVLVGLSLFSASGARGLWFRSSARRCSWGLILLIVLLGLVGSVLGSRWDRGLLVRPTGIGAPNGGAPFTILGSAGSSVRRLRVYRNNGKDGYLRGIVAFFSDGTDQRGGVRKDQFAELALDDGEVITGMTLWSSSASGFSRGSSVSHVARIDVTTSARSWGYGADNTAKLSAKAVSVGSGVLVGFQGRAGDDLDQLAPIFLKPLSGSRVDEIVFDPIGGSDGLRLVTLREGSALWNGTDYSWTFSGSESREASTSFIMGFSGSLSVGTTFSAAFPRIVTAGMNAGWTSGNTESRDRKSGTAASLSWSTSIDLTVDNPAVQCSAMVWEGRLNIGWSGVQTVTADGASMSFPVLGTVQHVAYGKVETVCSPLVVDSKRAAKRWAA</sequence>
<comment type="caution">
    <text evidence="3">The sequence shown here is derived from an EMBL/GenBank/DDBJ whole genome shotgun (WGS) entry which is preliminary data.</text>
</comment>
<accession>A0AAN6U371</accession>
<evidence type="ECO:0000313" key="4">
    <source>
        <dbReference type="Proteomes" id="UP001302602"/>
    </source>
</evidence>
<feature type="transmembrane region" description="Helical" evidence="1">
    <location>
        <begin position="66"/>
        <end position="84"/>
    </location>
</feature>
<reference evidence="3" key="1">
    <citation type="journal article" date="2023" name="Mol. Phylogenet. Evol.">
        <title>Genome-scale phylogeny and comparative genomics of the fungal order Sordariales.</title>
        <authorList>
            <person name="Hensen N."/>
            <person name="Bonometti L."/>
            <person name="Westerberg I."/>
            <person name="Brannstrom I.O."/>
            <person name="Guillou S."/>
            <person name="Cros-Aarteil S."/>
            <person name="Calhoun S."/>
            <person name="Haridas S."/>
            <person name="Kuo A."/>
            <person name="Mondo S."/>
            <person name="Pangilinan J."/>
            <person name="Riley R."/>
            <person name="LaButti K."/>
            <person name="Andreopoulos B."/>
            <person name="Lipzen A."/>
            <person name="Chen C."/>
            <person name="Yan M."/>
            <person name="Daum C."/>
            <person name="Ng V."/>
            <person name="Clum A."/>
            <person name="Steindorff A."/>
            <person name="Ohm R.A."/>
            <person name="Martin F."/>
            <person name="Silar P."/>
            <person name="Natvig D.O."/>
            <person name="Lalanne C."/>
            <person name="Gautier V."/>
            <person name="Ament-Velasquez S.L."/>
            <person name="Kruys A."/>
            <person name="Hutchinson M.I."/>
            <person name="Powell A.J."/>
            <person name="Barry K."/>
            <person name="Miller A.N."/>
            <person name="Grigoriev I.V."/>
            <person name="Debuchy R."/>
            <person name="Gladieux P."/>
            <person name="Hiltunen Thoren M."/>
            <person name="Johannesson H."/>
        </authorList>
    </citation>
    <scope>NUCLEOTIDE SEQUENCE</scope>
    <source>
        <strain evidence="3">CBS 731.68</strain>
    </source>
</reference>
<protein>
    <recommendedName>
        <fullName evidence="2">Jacalin-type lectin domain-containing protein</fullName>
    </recommendedName>
</protein>
<dbReference type="InterPro" id="IPR036404">
    <property type="entry name" value="Jacalin-like_lectin_dom_sf"/>
</dbReference>
<dbReference type="Proteomes" id="UP001302602">
    <property type="component" value="Unassembled WGS sequence"/>
</dbReference>
<feature type="transmembrane region" description="Helical" evidence="1">
    <location>
        <begin position="34"/>
        <end position="54"/>
    </location>
</feature>
<dbReference type="SUPFAM" id="SSF51101">
    <property type="entry name" value="Mannose-binding lectins"/>
    <property type="match status" value="1"/>
</dbReference>
<feature type="domain" description="Jacalin-type lectin" evidence="2">
    <location>
        <begin position="138"/>
        <end position="232"/>
    </location>
</feature>
<dbReference type="GeneID" id="87831893"/>
<organism evidence="3 4">
    <name type="scientific">Parathielavia appendiculata</name>
    <dbReference type="NCBI Taxonomy" id="2587402"/>
    <lineage>
        <taxon>Eukaryota</taxon>
        <taxon>Fungi</taxon>
        <taxon>Dikarya</taxon>
        <taxon>Ascomycota</taxon>
        <taxon>Pezizomycotina</taxon>
        <taxon>Sordariomycetes</taxon>
        <taxon>Sordariomycetidae</taxon>
        <taxon>Sordariales</taxon>
        <taxon>Chaetomiaceae</taxon>
        <taxon>Parathielavia</taxon>
    </lineage>
</organism>
<keyword evidence="1" id="KW-0812">Transmembrane</keyword>
<evidence type="ECO:0000259" key="2">
    <source>
        <dbReference type="Pfam" id="PF01419"/>
    </source>
</evidence>
<evidence type="ECO:0000256" key="1">
    <source>
        <dbReference type="SAM" id="Phobius"/>
    </source>
</evidence>
<proteinExistence type="predicted"/>